<feature type="compositionally biased region" description="Polar residues" evidence="2">
    <location>
        <begin position="1162"/>
        <end position="1171"/>
    </location>
</feature>
<dbReference type="OrthoDB" id="4161150at2759"/>
<protein>
    <submittedName>
        <fullName evidence="3">Uncharacterized protein</fullName>
    </submittedName>
</protein>
<feature type="compositionally biased region" description="Basic residues" evidence="2">
    <location>
        <begin position="1227"/>
        <end position="1242"/>
    </location>
</feature>
<dbReference type="GeneID" id="27324284"/>
<accession>A0A0D1ZYL8</accession>
<dbReference type="RefSeq" id="XP_016223527.1">
    <property type="nucleotide sequence ID" value="XM_016371234.1"/>
</dbReference>
<feature type="region of interest" description="Disordered" evidence="2">
    <location>
        <begin position="121"/>
        <end position="147"/>
    </location>
</feature>
<feature type="compositionally biased region" description="Basic and acidic residues" evidence="2">
    <location>
        <begin position="131"/>
        <end position="144"/>
    </location>
</feature>
<dbReference type="STRING" id="212818.A0A0D1ZYL8"/>
<feature type="compositionally biased region" description="Polar residues" evidence="2">
    <location>
        <begin position="1196"/>
        <end position="1213"/>
    </location>
</feature>
<dbReference type="VEuPathDB" id="FungiDB:PV10_06439"/>
<keyword evidence="4" id="KW-1185">Reference proteome</keyword>
<feature type="region of interest" description="Disordered" evidence="2">
    <location>
        <begin position="1196"/>
        <end position="1371"/>
    </location>
</feature>
<feature type="coiled-coil region" evidence="1">
    <location>
        <begin position="349"/>
        <end position="376"/>
    </location>
</feature>
<reference evidence="3 4" key="1">
    <citation type="submission" date="2015-01" db="EMBL/GenBank/DDBJ databases">
        <title>The Genome Sequence of Exophiala mesophila CBS40295.</title>
        <authorList>
            <consortium name="The Broad Institute Genomics Platform"/>
            <person name="Cuomo C."/>
            <person name="de Hoog S."/>
            <person name="Gorbushina A."/>
            <person name="Stielow B."/>
            <person name="Teixiera M."/>
            <person name="Abouelleil A."/>
            <person name="Chapman S.B."/>
            <person name="Priest M."/>
            <person name="Young S.K."/>
            <person name="Wortman J."/>
            <person name="Nusbaum C."/>
            <person name="Birren B."/>
        </authorList>
    </citation>
    <scope>NUCLEOTIDE SEQUENCE [LARGE SCALE GENOMIC DNA]</scope>
    <source>
        <strain evidence="3 4">CBS 40295</strain>
    </source>
</reference>
<dbReference type="Proteomes" id="UP000054302">
    <property type="component" value="Unassembled WGS sequence"/>
</dbReference>
<proteinExistence type="predicted"/>
<organism evidence="3 4">
    <name type="scientific">Exophiala mesophila</name>
    <name type="common">Black yeast-like fungus</name>
    <dbReference type="NCBI Taxonomy" id="212818"/>
    <lineage>
        <taxon>Eukaryota</taxon>
        <taxon>Fungi</taxon>
        <taxon>Dikarya</taxon>
        <taxon>Ascomycota</taxon>
        <taxon>Pezizomycotina</taxon>
        <taxon>Eurotiomycetes</taxon>
        <taxon>Chaetothyriomycetidae</taxon>
        <taxon>Chaetothyriales</taxon>
        <taxon>Herpotrichiellaceae</taxon>
        <taxon>Exophiala</taxon>
    </lineage>
</organism>
<sequence>MMTNIPKPPTSPHSPDGPNELPGTGIDEPALLQDTTSPTNFQLFEGNEKQELNHHANAEEVEDGSDALQETPMAKSLLSKTFSTSVTEPSLLQNTMHISRPTNHDSGIGFLEFAFLPRQAPKPTSYAHQRTHTDRPSIVDDKQPEGNNANAGYIPAHVPAEHVQPVTTEEHTLTLGEPNLQDTSHHPRVLGASFCPSNLSRPTPAISEHCSSDKEYTVDETIQQPALERPGGLPPMTADAFSTVSADAEPRSSPMADKPTIFKDISRRASEAADAPQIYTPRTVSGTSRGRAVCDSRVSKRSRQQRFPKTQPSHTNTGAFACAPPPSEEDLLYLLMARARENHQKNTTFLELQESYAVLHAENKELQTELHQASQAYIASDEKQKTISEHLECFKQKYYKLKKWAIEANADCLALQTQSNHLNRSIAEISQDKDTLKTDIKQLQHSQEHASCQMTGLRSSIVDIKTLAQESLEQSWKNEGLIMAKTEQLRREQARSEKLEGYISQMERHKRSYDNRYQQDNQRVSGHLKMISEAVTMLKDSCHSSKTEHVKLMNSLARCEASLTQELASKSDLSHLQDQLVDLIKSVEDSPLILSAALHSRFDSLEQSLDATSSRLTSAQQCHAADVDNHLKQQASEATTSIDILKQVLTQTIGNKRSIKRLATDRTQEQLKNLTEQLETCQQELQKVNSDAIAFESRKEIDCARIKSLEMQLNVAMTAEKGARQEVEKAQNELHAMKVSRTDALTKCDELQEALKQGVDKNEQSAAQLQLLKSQKDIWETKARTFESDLTSSRQVCEATKTRLVESEARVHTAEAQLNSLSKIQHDLDAANSTISAIRLEERSSKEHAARQEKLAKTLTLEVQDLNSQVTALQKQLSEAEALHSVIEDLKVDSQAKQDLQLEVGLKEAEICQLEQMLCESRETLEKVAELEHNNSRLRAAESALIDELKVARELGRQSEELTEAINARDVTIEKLKREVAEWPTMQMQLSQLKEEADRKNHQIALLQSQIRSQEYQAASVGATEIVPTAHPTIPLKRAADRSSYSFGPKHIQRVNAFLHEDEDPIQATGLINDTFPDQSQADLREPQSTFSIITETQLESQEIFKEMPPESYPKQKTAPSLELTANGGVSPLTEIDDELLDAILNMTTPLTEATPVAPDTHPTNPTSAPVDSQGLKQRPASSSYGSIDQMLLDHGTQSDTTSKSRLNQSNSYYLPDSAIGDARSREKVKKTSPRRLRSSHLARKDKMAGSEEGFDFEVDRVSTPSRPRERHQPNSAVKRQGDHQEATVTPDQPTKRVKRTSANGKGNGASNVQVDVKTSKKSPKRTILTFRRSSIVGTNAPAPDRNPKGARAAKKGSRQDKYSARFSAAT</sequence>
<feature type="coiled-coil region" evidence="1">
    <location>
        <begin position="664"/>
        <end position="740"/>
    </location>
</feature>
<feature type="region of interest" description="Disordered" evidence="2">
    <location>
        <begin position="281"/>
        <end position="322"/>
    </location>
</feature>
<feature type="coiled-coil region" evidence="1">
    <location>
        <begin position="914"/>
        <end position="948"/>
    </location>
</feature>
<feature type="compositionally biased region" description="Polar residues" evidence="2">
    <location>
        <begin position="1301"/>
        <end position="1314"/>
    </location>
</feature>
<dbReference type="OMA" id="ENHIIGN"/>
<feature type="coiled-coil region" evidence="1">
    <location>
        <begin position="849"/>
        <end position="883"/>
    </location>
</feature>
<dbReference type="HOGENOM" id="CLU_256277_0_0_1"/>
<evidence type="ECO:0000313" key="3">
    <source>
        <dbReference type="EMBL" id="KIV91953.1"/>
    </source>
</evidence>
<feature type="region of interest" description="Disordered" evidence="2">
    <location>
        <begin position="225"/>
        <end position="258"/>
    </location>
</feature>
<name>A0A0D1ZYL8_EXOME</name>
<dbReference type="EMBL" id="KN847523">
    <property type="protein sequence ID" value="KIV91953.1"/>
    <property type="molecule type" value="Genomic_DNA"/>
</dbReference>
<feature type="region of interest" description="Disordered" evidence="2">
    <location>
        <begin position="1153"/>
        <end position="1184"/>
    </location>
</feature>
<evidence type="ECO:0000313" key="4">
    <source>
        <dbReference type="Proteomes" id="UP000054302"/>
    </source>
</evidence>
<feature type="compositionally biased region" description="Pro residues" evidence="2">
    <location>
        <begin position="1"/>
        <end position="12"/>
    </location>
</feature>
<gene>
    <name evidence="3" type="ORF">PV10_06439</name>
</gene>
<feature type="compositionally biased region" description="Polar residues" evidence="2">
    <location>
        <begin position="307"/>
        <end position="318"/>
    </location>
</feature>
<evidence type="ECO:0000256" key="1">
    <source>
        <dbReference type="SAM" id="Coils"/>
    </source>
</evidence>
<evidence type="ECO:0000256" key="2">
    <source>
        <dbReference type="SAM" id="MobiDB-lite"/>
    </source>
</evidence>
<keyword evidence="1" id="KW-0175">Coiled coil</keyword>
<feature type="region of interest" description="Disordered" evidence="2">
    <location>
        <begin position="1"/>
        <end position="34"/>
    </location>
</feature>